<dbReference type="Proteomes" id="UP000735302">
    <property type="component" value="Unassembled WGS sequence"/>
</dbReference>
<reference evidence="1 2" key="1">
    <citation type="journal article" date="2021" name="Elife">
        <title>Chloroplast acquisition without the gene transfer in kleptoplastic sea slugs, Plakobranchus ocellatus.</title>
        <authorList>
            <person name="Maeda T."/>
            <person name="Takahashi S."/>
            <person name="Yoshida T."/>
            <person name="Shimamura S."/>
            <person name="Takaki Y."/>
            <person name="Nagai Y."/>
            <person name="Toyoda A."/>
            <person name="Suzuki Y."/>
            <person name="Arimoto A."/>
            <person name="Ishii H."/>
            <person name="Satoh N."/>
            <person name="Nishiyama T."/>
            <person name="Hasebe M."/>
            <person name="Maruyama T."/>
            <person name="Minagawa J."/>
            <person name="Obokata J."/>
            <person name="Shigenobu S."/>
        </authorList>
    </citation>
    <scope>NUCLEOTIDE SEQUENCE [LARGE SCALE GENOMIC DNA]</scope>
</reference>
<comment type="caution">
    <text evidence="1">The sequence shown here is derived from an EMBL/GenBank/DDBJ whole genome shotgun (WGS) entry which is preliminary data.</text>
</comment>
<protein>
    <submittedName>
        <fullName evidence="1">Uncharacterized protein</fullName>
    </submittedName>
</protein>
<evidence type="ECO:0000313" key="2">
    <source>
        <dbReference type="Proteomes" id="UP000735302"/>
    </source>
</evidence>
<dbReference type="AlphaFoldDB" id="A0AAV4C0X0"/>
<accession>A0AAV4C0X0</accession>
<keyword evidence="2" id="KW-1185">Reference proteome</keyword>
<name>A0AAV4C0X0_9GAST</name>
<dbReference type="EMBL" id="BLXT01005762">
    <property type="protein sequence ID" value="GFO25538.1"/>
    <property type="molecule type" value="Genomic_DNA"/>
</dbReference>
<proteinExistence type="predicted"/>
<evidence type="ECO:0000313" key="1">
    <source>
        <dbReference type="EMBL" id="GFO25538.1"/>
    </source>
</evidence>
<sequence length="101" mass="11309">MVYDNSWTWSQARFFVCSCLLSSNTFLERMLDALEGHNGTISIGGRTITTLRFADATDGLAGKEEELASLGLSGQDSDCIWHGNQSRKDQTDCQQLKRHQH</sequence>
<gene>
    <name evidence="1" type="ORF">PoB_005204300</name>
</gene>
<organism evidence="1 2">
    <name type="scientific">Plakobranchus ocellatus</name>
    <dbReference type="NCBI Taxonomy" id="259542"/>
    <lineage>
        <taxon>Eukaryota</taxon>
        <taxon>Metazoa</taxon>
        <taxon>Spiralia</taxon>
        <taxon>Lophotrochozoa</taxon>
        <taxon>Mollusca</taxon>
        <taxon>Gastropoda</taxon>
        <taxon>Heterobranchia</taxon>
        <taxon>Euthyneura</taxon>
        <taxon>Panpulmonata</taxon>
        <taxon>Sacoglossa</taxon>
        <taxon>Placobranchoidea</taxon>
        <taxon>Plakobranchidae</taxon>
        <taxon>Plakobranchus</taxon>
    </lineage>
</organism>